<dbReference type="AlphaFoldDB" id="M2YJT3"/>
<dbReference type="HOGENOM" id="CLU_091801_0_0_1"/>
<reference evidence="1 2" key="2">
    <citation type="journal article" date="2012" name="PLoS Pathog.">
        <title>Diverse lifestyles and strategies of plant pathogenesis encoded in the genomes of eighteen Dothideomycetes fungi.</title>
        <authorList>
            <person name="Ohm R.A."/>
            <person name="Feau N."/>
            <person name="Henrissat B."/>
            <person name="Schoch C.L."/>
            <person name="Horwitz B.A."/>
            <person name="Barry K.W."/>
            <person name="Condon B.J."/>
            <person name="Copeland A.C."/>
            <person name="Dhillon B."/>
            <person name="Glaser F."/>
            <person name="Hesse C.N."/>
            <person name="Kosti I."/>
            <person name="LaButti K."/>
            <person name="Lindquist E.A."/>
            <person name="Lucas S."/>
            <person name="Salamov A.A."/>
            <person name="Bradshaw R.E."/>
            <person name="Ciuffetti L."/>
            <person name="Hamelin R.C."/>
            <person name="Kema G.H.J."/>
            <person name="Lawrence C."/>
            <person name="Scott J.A."/>
            <person name="Spatafora J.W."/>
            <person name="Turgeon B.G."/>
            <person name="de Wit P.J.G.M."/>
            <person name="Zhong S."/>
            <person name="Goodwin S.B."/>
            <person name="Grigoriev I.V."/>
        </authorList>
    </citation>
    <scope>NUCLEOTIDE SEQUENCE [LARGE SCALE GENOMIC DNA]</scope>
    <source>
        <strain evidence="2">NZE10 / CBS 128990</strain>
    </source>
</reference>
<proteinExistence type="predicted"/>
<dbReference type="STRING" id="675120.M2YJT3"/>
<dbReference type="OrthoDB" id="2740448at2759"/>
<gene>
    <name evidence="1" type="ORF">DOTSEDRAFT_138389</name>
</gene>
<dbReference type="EMBL" id="KB446545">
    <property type="protein sequence ID" value="EME39196.1"/>
    <property type="molecule type" value="Genomic_DNA"/>
</dbReference>
<evidence type="ECO:0000313" key="2">
    <source>
        <dbReference type="Proteomes" id="UP000016933"/>
    </source>
</evidence>
<accession>M2YJT3</accession>
<dbReference type="OMA" id="FRICAAH"/>
<sequence>MAKNKRKNKTSITLPNKTSARRSPCTLAELHEDQNVCYKIKALIYDLHNMAKDKSCENRTLQTTDPLYISAPYFTAEEAMSIKTAVVEGGDGTTTSLEQDITAKLENFFEKRRASGDCRPCGPHDLVPVYLECFGLVKADLEDEKFISRLKRSGLGV</sequence>
<keyword evidence="2" id="KW-1185">Reference proteome</keyword>
<dbReference type="eggNOG" id="ENOG502SVEJ">
    <property type="taxonomic scope" value="Eukaryota"/>
</dbReference>
<organism evidence="1 2">
    <name type="scientific">Dothistroma septosporum (strain NZE10 / CBS 128990)</name>
    <name type="common">Red band needle blight fungus</name>
    <name type="synonym">Mycosphaerella pini</name>
    <dbReference type="NCBI Taxonomy" id="675120"/>
    <lineage>
        <taxon>Eukaryota</taxon>
        <taxon>Fungi</taxon>
        <taxon>Dikarya</taxon>
        <taxon>Ascomycota</taxon>
        <taxon>Pezizomycotina</taxon>
        <taxon>Dothideomycetes</taxon>
        <taxon>Dothideomycetidae</taxon>
        <taxon>Mycosphaerellales</taxon>
        <taxon>Mycosphaerellaceae</taxon>
        <taxon>Dothistroma</taxon>
    </lineage>
</organism>
<protein>
    <submittedName>
        <fullName evidence="1">Uncharacterized protein</fullName>
    </submittedName>
</protein>
<reference evidence="2" key="1">
    <citation type="journal article" date="2012" name="PLoS Genet.">
        <title>The genomes of the fungal plant pathogens Cladosporium fulvum and Dothistroma septosporum reveal adaptation to different hosts and lifestyles but also signatures of common ancestry.</title>
        <authorList>
            <person name="de Wit P.J.G.M."/>
            <person name="van der Burgt A."/>
            <person name="Oekmen B."/>
            <person name="Stergiopoulos I."/>
            <person name="Abd-Elsalam K.A."/>
            <person name="Aerts A.L."/>
            <person name="Bahkali A.H."/>
            <person name="Beenen H.G."/>
            <person name="Chettri P."/>
            <person name="Cox M.P."/>
            <person name="Datema E."/>
            <person name="de Vries R.P."/>
            <person name="Dhillon B."/>
            <person name="Ganley A.R."/>
            <person name="Griffiths S.A."/>
            <person name="Guo Y."/>
            <person name="Hamelin R.C."/>
            <person name="Henrissat B."/>
            <person name="Kabir M.S."/>
            <person name="Jashni M.K."/>
            <person name="Kema G."/>
            <person name="Klaubauf S."/>
            <person name="Lapidus A."/>
            <person name="Levasseur A."/>
            <person name="Lindquist E."/>
            <person name="Mehrabi R."/>
            <person name="Ohm R.A."/>
            <person name="Owen T.J."/>
            <person name="Salamov A."/>
            <person name="Schwelm A."/>
            <person name="Schijlen E."/>
            <person name="Sun H."/>
            <person name="van den Burg H.A."/>
            <person name="van Ham R.C.H.J."/>
            <person name="Zhang S."/>
            <person name="Goodwin S.B."/>
            <person name="Grigoriev I.V."/>
            <person name="Collemare J."/>
            <person name="Bradshaw R.E."/>
        </authorList>
    </citation>
    <scope>NUCLEOTIDE SEQUENCE [LARGE SCALE GENOMIC DNA]</scope>
    <source>
        <strain evidence="2">NZE10 / CBS 128990</strain>
    </source>
</reference>
<name>M2YJT3_DOTSN</name>
<evidence type="ECO:0000313" key="1">
    <source>
        <dbReference type="EMBL" id="EME39196.1"/>
    </source>
</evidence>
<dbReference type="Proteomes" id="UP000016933">
    <property type="component" value="Unassembled WGS sequence"/>
</dbReference>